<proteinExistence type="predicted"/>
<evidence type="ECO:0000313" key="2">
    <source>
        <dbReference type="Proteomes" id="UP000007054"/>
    </source>
</evidence>
<dbReference type="KEGG" id="rch:RUM_17130"/>
<organism evidence="1 2">
    <name type="scientific">Ruminococcus champanellensis (strain DSM 18848 / JCM 17042 / KCTC 15320 / 18P13)</name>
    <dbReference type="NCBI Taxonomy" id="213810"/>
    <lineage>
        <taxon>Bacteria</taxon>
        <taxon>Bacillati</taxon>
        <taxon>Bacillota</taxon>
        <taxon>Clostridia</taxon>
        <taxon>Eubacteriales</taxon>
        <taxon>Oscillospiraceae</taxon>
        <taxon>Ruminococcus</taxon>
    </lineage>
</organism>
<dbReference type="GeneID" id="83156413"/>
<dbReference type="HOGENOM" id="CLU_1957945_0_0_9"/>
<dbReference type="EMBL" id="FP929052">
    <property type="protein sequence ID" value="CBL17783.1"/>
    <property type="molecule type" value="Genomic_DNA"/>
</dbReference>
<accession>D4LDT8</accession>
<dbReference type="Proteomes" id="UP000007054">
    <property type="component" value="Chromosome"/>
</dbReference>
<sequence length="128" mass="15196">MKICETCGADISSRGRGAKYCKECLRKKRLEQVKIYQAKNSEIIKQRKREYYQRTKKGTVKEKRERERECLEEEKSWEMLRQAFGERFGVSYQHVNTMSQLEKDVAEATRLGISYGEYEARKRKGISK</sequence>
<reference evidence="1" key="1">
    <citation type="submission" date="2010-03" db="EMBL/GenBank/DDBJ databases">
        <title>The genome sequence of Ruminococcus sp. 18P13.</title>
        <authorList>
            <consortium name="metaHIT consortium -- http://www.metahit.eu/"/>
            <person name="Pajon A."/>
            <person name="Turner K."/>
            <person name="Parkhill J."/>
            <person name="Bernalier A."/>
        </authorList>
    </citation>
    <scope>NUCLEOTIDE SEQUENCE [LARGE SCALE GENOMIC DNA]</scope>
    <source>
        <strain evidence="1">Type strain: 18P13</strain>
    </source>
</reference>
<dbReference type="AlphaFoldDB" id="D4LDT8"/>
<name>D4LDT8_RUMC1</name>
<dbReference type="STRING" id="213810.RUM_17130"/>
<keyword evidence="2" id="KW-1185">Reference proteome</keyword>
<gene>
    <name evidence="1" type="ordered locus">RUM_17130</name>
</gene>
<dbReference type="RefSeq" id="WP_015558689.1">
    <property type="nucleotide sequence ID" value="NC_021039.1"/>
</dbReference>
<evidence type="ECO:0000313" key="1">
    <source>
        <dbReference type="EMBL" id="CBL17783.1"/>
    </source>
</evidence>
<dbReference type="BioCyc" id="RCHA213810:RUM_RS08320-MONOMER"/>
<reference evidence="1" key="2">
    <citation type="submission" date="2010-03" db="EMBL/GenBank/DDBJ databases">
        <authorList>
            <person name="Pajon A."/>
        </authorList>
    </citation>
    <scope>NUCLEOTIDE SEQUENCE</scope>
    <source>
        <strain evidence="1">Type strain: 18P13</strain>
    </source>
</reference>
<protein>
    <submittedName>
        <fullName evidence="1">Uncharacterized protein</fullName>
    </submittedName>
</protein>